<reference evidence="1 2" key="1">
    <citation type="submission" date="2019-11" db="EMBL/GenBank/DDBJ databases">
        <title>Comparative genomics of hydrocarbon-degrading Desulfosarcina strains.</title>
        <authorList>
            <person name="Watanabe M."/>
            <person name="Kojima H."/>
            <person name="Fukui M."/>
        </authorList>
    </citation>
    <scope>NUCLEOTIDE SEQUENCE [LARGE SCALE GENOMIC DNA]</scope>
    <source>
        <strain evidence="2">oXyS1</strain>
    </source>
</reference>
<keyword evidence="2" id="KW-1185">Reference proteome</keyword>
<evidence type="ECO:0000313" key="1">
    <source>
        <dbReference type="EMBL" id="BBO91370.1"/>
    </source>
</evidence>
<name>A0A5K8AHN1_9BACT</name>
<dbReference type="EMBL" id="AP021879">
    <property type="protein sequence ID" value="BBO91370.1"/>
    <property type="molecule type" value="Genomic_DNA"/>
</dbReference>
<dbReference type="Proteomes" id="UP000422108">
    <property type="component" value="Chromosome"/>
</dbReference>
<accession>A0A5K8AHN1</accession>
<sequence length="94" mass="10602">MQKLIPIQMKGIVIAAAWGEHGDITAVDIAGYDEKRYRVADDLVGRQLKQLIKERLIVDGMIEKTGNRNILHVKAFQRDDAAKDKKQCRSGIDI</sequence>
<proteinExistence type="predicted"/>
<dbReference type="AlphaFoldDB" id="A0A5K8AHN1"/>
<organism evidence="1 2">
    <name type="scientific">Desulfosarcina ovata subsp. ovata</name>
    <dbReference type="NCBI Taxonomy" id="2752305"/>
    <lineage>
        <taxon>Bacteria</taxon>
        <taxon>Pseudomonadati</taxon>
        <taxon>Thermodesulfobacteriota</taxon>
        <taxon>Desulfobacteria</taxon>
        <taxon>Desulfobacterales</taxon>
        <taxon>Desulfosarcinaceae</taxon>
        <taxon>Desulfosarcina</taxon>
    </lineage>
</organism>
<gene>
    <name evidence="1" type="ORF">DSCOOX_45500</name>
</gene>
<protein>
    <submittedName>
        <fullName evidence="1">Uncharacterized protein</fullName>
    </submittedName>
</protein>
<evidence type="ECO:0000313" key="2">
    <source>
        <dbReference type="Proteomes" id="UP000422108"/>
    </source>
</evidence>
<dbReference type="RefSeq" id="WP_155312300.1">
    <property type="nucleotide sequence ID" value="NZ_AP021879.1"/>
</dbReference>